<dbReference type="PANTHER" id="PTHR42957:SF1">
    <property type="entry name" value="HELICASE MJ1565-RELATED"/>
    <property type="match status" value="1"/>
</dbReference>
<feature type="domain" description="Helicase HerA central" evidence="1">
    <location>
        <begin position="149"/>
        <end position="341"/>
    </location>
</feature>
<dbReference type="EMBL" id="RJTU01000006">
    <property type="protein sequence ID" value="ROI15016.1"/>
    <property type="molecule type" value="Genomic_DNA"/>
</dbReference>
<dbReference type="Pfam" id="PF01935">
    <property type="entry name" value="DUF87"/>
    <property type="match status" value="1"/>
</dbReference>
<evidence type="ECO:0000313" key="3">
    <source>
        <dbReference type="Proteomes" id="UP000267623"/>
    </source>
</evidence>
<reference evidence="3" key="1">
    <citation type="submission" date="2018-11" db="EMBL/GenBank/DDBJ databases">
        <title>Proposal to divide the Flavobacteriaceae and reorganize its genera based on Amino Acid Identity values calculated from whole genome sequences.</title>
        <authorList>
            <person name="Nicholson A.C."/>
            <person name="Gulvik C.A."/>
            <person name="Whitney A.M."/>
            <person name="Humrighouse B.W."/>
            <person name="Bell M."/>
            <person name="Holmes B."/>
            <person name="Steigerwalt A."/>
            <person name="Villarma A."/>
            <person name="Sheth M."/>
            <person name="Batra D."/>
            <person name="Pryor J."/>
            <person name="Bernardet J.-F."/>
            <person name="Hugo C."/>
            <person name="Kampfer P."/>
            <person name="Newman J."/>
            <person name="Mcquiston J."/>
        </authorList>
    </citation>
    <scope>NUCLEOTIDE SEQUENCE [LARGE SCALE GENOMIC DNA]</scope>
    <source>
        <strain evidence="3">DSM 22165</strain>
    </source>
</reference>
<dbReference type="SUPFAM" id="SSF52540">
    <property type="entry name" value="P-loop containing nucleoside triphosphate hydrolases"/>
    <property type="match status" value="1"/>
</dbReference>
<proteinExistence type="predicted"/>
<accession>A0A3N0XCC0</accession>
<dbReference type="RefSeq" id="WP_123280144.1">
    <property type="nucleotide sequence ID" value="NZ_RJTU01000006.1"/>
</dbReference>
<name>A0A3N0XCC0_9FLAO</name>
<dbReference type="PANTHER" id="PTHR42957">
    <property type="entry name" value="HELICASE MJ1565-RELATED"/>
    <property type="match status" value="1"/>
</dbReference>
<organism evidence="2 3">
    <name type="scientific">Epilithonimonas hominis</name>
    <dbReference type="NCBI Taxonomy" id="420404"/>
    <lineage>
        <taxon>Bacteria</taxon>
        <taxon>Pseudomonadati</taxon>
        <taxon>Bacteroidota</taxon>
        <taxon>Flavobacteriia</taxon>
        <taxon>Flavobacteriales</taxon>
        <taxon>Weeksellaceae</taxon>
        <taxon>Chryseobacterium group</taxon>
        <taxon>Epilithonimonas</taxon>
    </lineage>
</organism>
<sequence length="520" mass="59796">MRIGKIVSVEYDKFRVKLFHNTKISTVNISGKVYYFGNIGSYLKVNNSLGDSIVCEVISVLDSSNDSKPFSEFNLDSSRELIIKPIGTLFKNNSFSMGVGIFPSIYSDVQIVTEENMRTIFTDKEIVSSDSKIHSYFDIGISKNFINYHVDININKLFGIHTAILGNSGSGKSNTISHILQELLRKKNNIGAGIKVILLDVNGEYKNAFNKGVSNDISTHFYKPQISKEHQKFELPYYLMNLDEWSAFLMASDKTQKPFWDRVLQECYRFYKIDTDDSVMQETYINYLRYKLVNILDFIFSRVDSDTANVTSAASAIRKIQSIIKTSFKKNESVNELLSDISFVLEKCTLSYGVQNNNLKIAIETLKDKISFDTAVEVEATKLKHGNYYDYKFLKIACEIVLLEENAKGNYKIYDNTSTMMSRLDYFLDNSECNFMKVENKYSDESDYLKKVLFIDSEDKKQLIVIDSSELSRDILELTSSVLCRIVFDHRKRLTGEQRKKNPIHLVLDEAHRYIKKDTD</sequence>
<dbReference type="InterPro" id="IPR027417">
    <property type="entry name" value="P-loop_NTPase"/>
</dbReference>
<protein>
    <submittedName>
        <fullName evidence="2">DUF87 domain-containing protein</fullName>
    </submittedName>
</protein>
<gene>
    <name evidence="2" type="ORF">EGH73_00185</name>
</gene>
<dbReference type="Proteomes" id="UP000267623">
    <property type="component" value="Unassembled WGS sequence"/>
</dbReference>
<dbReference type="Gene3D" id="3.40.50.300">
    <property type="entry name" value="P-loop containing nucleotide triphosphate hydrolases"/>
    <property type="match status" value="2"/>
</dbReference>
<dbReference type="InterPro" id="IPR008571">
    <property type="entry name" value="HerA-like"/>
</dbReference>
<comment type="caution">
    <text evidence="2">The sequence shown here is derived from an EMBL/GenBank/DDBJ whole genome shotgun (WGS) entry which is preliminary data.</text>
</comment>
<dbReference type="AlphaFoldDB" id="A0A3N0XCC0"/>
<evidence type="ECO:0000259" key="1">
    <source>
        <dbReference type="Pfam" id="PF01935"/>
    </source>
</evidence>
<evidence type="ECO:0000313" key="2">
    <source>
        <dbReference type="EMBL" id="ROI15016.1"/>
    </source>
</evidence>
<dbReference type="InterPro" id="IPR002789">
    <property type="entry name" value="HerA_central"/>
</dbReference>